<feature type="domain" description="TRAPPC10/Trs130 N-terminal" evidence="6">
    <location>
        <begin position="48"/>
        <end position="214"/>
    </location>
</feature>
<dbReference type="EMBL" id="CAJMXA010004042">
    <property type="protein sequence ID" value="CAE6532732.1"/>
    <property type="molecule type" value="Genomic_DNA"/>
</dbReference>
<evidence type="ECO:0000256" key="4">
    <source>
        <dbReference type="SAM" id="MobiDB-lite"/>
    </source>
</evidence>
<sequence>MQPPSPSRPASISSRAYTPSPISPGPGTLASNGNVKITYTLAQSIQSSPHFAVLLESLRSRVQPLRNLHWKPSAGTLPSSSIRTIQSVDAELVPLDLGLSSARLSAVDGFGGDGTARSQIPGTVLAKPFINLWLGMCEDADMYKNVVRRQLKDWVASVTTQSKRDQEWLVVLVTMSSPGQDAAGSGGKRLFQMKGSIIDRMRADFTLAKRDRQVPRPYRSHRLTNSTISRCVQLNYVTGGQDDPAAWTELIAKIKDAIITTLDSRVAERIDDVRRTEAQRAVPGWNFCTFFVLKESVAESFEGMTLLDAALLQYSELEASFYQVLKEKNLSWFGKLGGTAPGDDAAPLLSVTKKPYRDLIMSNNISVFDFRCYLVARQCLLLAKMGAIADVANKAVGFIIDECDGWLEAGGAQESLSDTKGTNYNAAKCELLELSRAQLDKLGIRAGHLPRAVPFSTSLPDRETKSRHSATTYDPHAAVLDPNSEEHRRISRLGITNADLLEAIDSVAAFDNLYKRLIMRSVETCQSSGRSRTAMQLQGILAALHLHRGDISSAQSIYAKLPAAYANQHWDLLQGYMLSQHLETSNALEETPSEESIIRALALLKVDLLSSQQAQHDVFSTRTQQTLQSVLQASSNLSSPLQVQDFSPVDLKLTSPIARLDDSRDGSFLDIVAASRLPEAMEVNYIKVTFKGRNGVHAIFEHSAANLSPGNSPLSLFCPDPVSGLLAVSEFEYQISGLLFRVTPPESQKPVSSTKVSLAEARVNIRVPEDKQAARVTMEMPRHVILGDQRVLFKVYTGRNILRSGRMIVESSSGQIKYNIASAKVLSDSCGSINCTHGAVSIEDLPAGYELVLSVPFSGSPRNDELEATLNFEYTTVTQPEVTRTIKHNSRSYVGLPLIVNINDKFRDQRLFTNVIVHSANQELIRVAKVTLLNNPDSKLAVKQCTRSPVPVPVRPSRPAPWLFQIQSSDTNQLPTGETLKLKIAYRSLREDLDSILDGATELQNGPLNTQHKQKALRDSAGNALLNDSRWLDMLELLHQSPKSDPSTWAKQLVDNAPIKLDFDSVLNAIKGMREIDADSQLDTSNERSRWRTVTMPFDVPLMNIINRVRVIPQLSPGTLVYAGQPLDVIVTIEACFHWSGSTEDAGATYLMRYDMLSDMDSGWLINGPKRGEYITQDKSTYTLNLTLMPLRHGVLSLPVISAEPGDDSSGRRPSCETWQSDGAQKITVLPRNSTSTYTIAMPIPVM</sequence>
<dbReference type="Pfam" id="PF23274">
    <property type="entry name" value="DUF7077"/>
    <property type="match status" value="1"/>
</dbReference>
<evidence type="ECO:0000256" key="3">
    <source>
        <dbReference type="ARBA" id="ARBA00023034"/>
    </source>
</evidence>
<dbReference type="PANTHER" id="PTHR13251">
    <property type="entry name" value="EPILEPSY HOLOPROSENCEPHALY CANDIDATE 1/TMEM1"/>
    <property type="match status" value="1"/>
</dbReference>
<evidence type="ECO:0000259" key="5">
    <source>
        <dbReference type="Pfam" id="PF12584"/>
    </source>
</evidence>
<evidence type="ECO:0000256" key="2">
    <source>
        <dbReference type="ARBA" id="ARBA00022448"/>
    </source>
</evidence>
<dbReference type="AlphaFoldDB" id="A0A8H3DL09"/>
<organism evidence="8 9">
    <name type="scientific">Rhizoctonia solani</name>
    <dbReference type="NCBI Taxonomy" id="456999"/>
    <lineage>
        <taxon>Eukaryota</taxon>
        <taxon>Fungi</taxon>
        <taxon>Dikarya</taxon>
        <taxon>Basidiomycota</taxon>
        <taxon>Agaricomycotina</taxon>
        <taxon>Agaricomycetes</taxon>
        <taxon>Cantharellales</taxon>
        <taxon>Ceratobasidiaceae</taxon>
        <taxon>Rhizoctonia</taxon>
    </lineage>
</organism>
<evidence type="ECO:0000259" key="7">
    <source>
        <dbReference type="Pfam" id="PF23274"/>
    </source>
</evidence>
<dbReference type="InterPro" id="IPR045126">
    <property type="entry name" value="TRAPPC10/Trs130"/>
</dbReference>
<dbReference type="Proteomes" id="UP000663853">
    <property type="component" value="Unassembled WGS sequence"/>
</dbReference>
<dbReference type="GO" id="GO:1990071">
    <property type="term" value="C:TRAPPII protein complex"/>
    <property type="evidence" value="ECO:0007669"/>
    <property type="project" value="InterPro"/>
</dbReference>
<feature type="domain" description="TRAPPC10/Trs130 C-terminal" evidence="5">
    <location>
        <begin position="1097"/>
        <end position="1230"/>
    </location>
</feature>
<dbReference type="GO" id="GO:0006891">
    <property type="term" value="P:intra-Golgi vesicle-mediated transport"/>
    <property type="evidence" value="ECO:0007669"/>
    <property type="project" value="TreeGrafter"/>
</dbReference>
<proteinExistence type="predicted"/>
<evidence type="ECO:0000313" key="8">
    <source>
        <dbReference type="EMBL" id="CAE6532732.1"/>
    </source>
</evidence>
<evidence type="ECO:0000256" key="1">
    <source>
        <dbReference type="ARBA" id="ARBA00004555"/>
    </source>
</evidence>
<evidence type="ECO:0000313" key="9">
    <source>
        <dbReference type="Proteomes" id="UP000663853"/>
    </source>
</evidence>
<comment type="caution">
    <text evidence="8">The sequence shown here is derived from an EMBL/GenBank/DDBJ whole genome shotgun (WGS) entry which is preliminary data.</text>
</comment>
<gene>
    <name evidence="8" type="ORF">RDB_LOCUS170889</name>
</gene>
<protein>
    <recommendedName>
        <fullName evidence="10">Trafficking protein particle complex subunit 10</fullName>
    </recommendedName>
</protein>
<name>A0A8H3DL09_9AGAM</name>
<evidence type="ECO:0000259" key="6">
    <source>
        <dbReference type="Pfam" id="PF23036"/>
    </source>
</evidence>
<dbReference type="Pfam" id="PF12584">
    <property type="entry name" value="TRAPPC10"/>
    <property type="match status" value="1"/>
</dbReference>
<dbReference type="Pfam" id="PF23036">
    <property type="entry name" value="TRAPPC10_1st"/>
    <property type="match status" value="2"/>
</dbReference>
<feature type="domain" description="DUF7077" evidence="7">
    <location>
        <begin position="773"/>
        <end position="877"/>
    </location>
</feature>
<dbReference type="GO" id="GO:0005829">
    <property type="term" value="C:cytosol"/>
    <property type="evidence" value="ECO:0007669"/>
    <property type="project" value="GOC"/>
</dbReference>
<feature type="domain" description="TRAPPC10/Trs130 N-terminal" evidence="6">
    <location>
        <begin position="227"/>
        <end position="392"/>
    </location>
</feature>
<keyword evidence="2" id="KW-0813">Transport</keyword>
<feature type="region of interest" description="Disordered" evidence="4">
    <location>
        <begin position="1"/>
        <end position="29"/>
    </location>
</feature>
<dbReference type="InterPro" id="IPR022233">
    <property type="entry name" value="TRAPPC10/Trs130_C"/>
</dbReference>
<comment type="subcellular location">
    <subcellularLocation>
        <location evidence="1">Golgi apparatus</location>
    </subcellularLocation>
</comment>
<evidence type="ECO:0008006" key="10">
    <source>
        <dbReference type="Google" id="ProtNLM"/>
    </source>
</evidence>
<dbReference type="InterPro" id="IPR056913">
    <property type="entry name" value="TRAPPC10/Trs130_N"/>
</dbReference>
<dbReference type="GO" id="GO:0034498">
    <property type="term" value="P:early endosome to Golgi transport"/>
    <property type="evidence" value="ECO:0007669"/>
    <property type="project" value="TreeGrafter"/>
</dbReference>
<accession>A0A8H3DL09</accession>
<dbReference type="PANTHER" id="PTHR13251:SF3">
    <property type="entry name" value="TRAFFICKING PROTEIN PARTICLE COMPLEX SUBUNIT 10"/>
    <property type="match status" value="1"/>
</dbReference>
<keyword evidence="3" id="KW-0333">Golgi apparatus</keyword>
<reference evidence="8" key="1">
    <citation type="submission" date="2021-01" db="EMBL/GenBank/DDBJ databases">
        <authorList>
            <person name="Kaushik A."/>
        </authorList>
    </citation>
    <scope>NUCLEOTIDE SEQUENCE</scope>
    <source>
        <strain evidence="8">AG6-10EEA</strain>
    </source>
</reference>
<dbReference type="InterPro" id="IPR055505">
    <property type="entry name" value="DUF7077"/>
</dbReference>